<proteinExistence type="predicted"/>
<evidence type="ECO:0000313" key="1">
    <source>
        <dbReference type="EMBL" id="MDA0644988.1"/>
    </source>
</evidence>
<name>A0ABT4T769_9ACTN</name>
<evidence type="ECO:0000313" key="2">
    <source>
        <dbReference type="Proteomes" id="UP001212498"/>
    </source>
</evidence>
<organism evidence="1 2">
    <name type="scientific">Nonomuraea ferruginea</name>
    <dbReference type="NCBI Taxonomy" id="46174"/>
    <lineage>
        <taxon>Bacteria</taxon>
        <taxon>Bacillati</taxon>
        <taxon>Actinomycetota</taxon>
        <taxon>Actinomycetes</taxon>
        <taxon>Streptosporangiales</taxon>
        <taxon>Streptosporangiaceae</taxon>
        <taxon>Nonomuraea</taxon>
    </lineage>
</organism>
<dbReference type="SUPFAM" id="SSF53756">
    <property type="entry name" value="UDP-Glycosyltransferase/glycogen phosphorylase"/>
    <property type="match status" value="1"/>
</dbReference>
<accession>A0ABT4T769</accession>
<protein>
    <submittedName>
        <fullName evidence="1">Glycosyltransferase</fullName>
    </submittedName>
</protein>
<reference evidence="1 2" key="1">
    <citation type="submission" date="2022-11" db="EMBL/GenBank/DDBJ databases">
        <title>Nonomuraea corallina sp. nov., a new species of the genus Nonomuraea isolated from sea side sediment in Thai sea.</title>
        <authorList>
            <person name="Ngamcharungchit C."/>
            <person name="Matsumoto A."/>
            <person name="Suriyachadkun C."/>
            <person name="Panbangred W."/>
            <person name="Inahashi Y."/>
            <person name="Intra B."/>
        </authorList>
    </citation>
    <scope>NUCLEOTIDE SEQUENCE [LARGE SCALE GENOMIC DNA]</scope>
    <source>
        <strain evidence="1 2">DSM 43553</strain>
    </source>
</reference>
<dbReference type="EMBL" id="JAPNUD010000117">
    <property type="protein sequence ID" value="MDA0644988.1"/>
    <property type="molecule type" value="Genomic_DNA"/>
</dbReference>
<dbReference type="Gene3D" id="3.40.50.2000">
    <property type="entry name" value="Glycogen Phosphorylase B"/>
    <property type="match status" value="1"/>
</dbReference>
<sequence>MSNRPGKRAIFFVYDRGTGIGHLRRLGCLARRLQGRLSCLIVTGHRSAAHWFVPEECEYVHLPSWDSLLEDKARYWDRRPFVVLDEAGAVRLRKSILTAVVEAFEPDVIFVDHLPLGAGEELAEVIEDTRCLKYLVTRGVLNETANLRRLVFGGKAGRYLDAYYHRILVATDRKVFDFAAQYNLGPAIREKTVHTGYVADGVPHDTVKTVREDRGLKDGDLWVVASAGGGQLGEPLIEGCLELVRAYPDVTFDIVRGPRSNIAWPRRHRDLVETGNLRLHKETHEMPFLHAGADLVISSGGYNSLLEALQGNARILCFPFWRDRRDEQYRHAARLRQFVDLEVSLDLSELPGMFARAIGSIGRGVPDRRAELDFDGAGAIERIVHRDLGLTA</sequence>
<comment type="caution">
    <text evidence="1">The sequence shown here is derived from an EMBL/GenBank/DDBJ whole genome shotgun (WGS) entry which is preliminary data.</text>
</comment>
<gene>
    <name evidence="1" type="ORF">OUY24_30560</name>
</gene>
<dbReference type="RefSeq" id="WP_271278785.1">
    <property type="nucleotide sequence ID" value="NZ_BAABFD010000018.1"/>
</dbReference>
<keyword evidence="2" id="KW-1185">Reference proteome</keyword>
<dbReference type="Proteomes" id="UP001212498">
    <property type="component" value="Unassembled WGS sequence"/>
</dbReference>